<evidence type="ECO:0000313" key="4">
    <source>
        <dbReference type="Proteomes" id="UP000603715"/>
    </source>
</evidence>
<dbReference type="PANTHER" id="PTHR46609">
    <property type="entry name" value="EXONUCLEASE, PHAGE-TYPE/RECB, C-TERMINAL DOMAIN-CONTAINING PROTEIN"/>
    <property type="match status" value="1"/>
</dbReference>
<dbReference type="Proteomes" id="UP001107960">
    <property type="component" value="Unassembled WGS sequence"/>
</dbReference>
<dbReference type="EMBL" id="JAJJML010000001">
    <property type="protein sequence ID" value="MCC9032739.1"/>
    <property type="molecule type" value="Genomic_DNA"/>
</dbReference>
<dbReference type="InterPro" id="IPR011604">
    <property type="entry name" value="PDDEXK-like_dom_sf"/>
</dbReference>
<proteinExistence type="predicted"/>
<evidence type="ECO:0000313" key="2">
    <source>
        <dbReference type="EMBL" id="MBD3904442.1"/>
    </source>
</evidence>
<dbReference type="PANTHER" id="PTHR46609:SF8">
    <property type="entry name" value="YQAJ VIRAL RECOMBINASE DOMAIN-CONTAINING PROTEIN"/>
    <property type="match status" value="1"/>
</dbReference>
<organism evidence="3 5">
    <name type="scientific">Chryseobacterium muglaense</name>
    <dbReference type="NCBI Taxonomy" id="2893752"/>
    <lineage>
        <taxon>Bacteria</taxon>
        <taxon>Pseudomonadati</taxon>
        <taxon>Bacteroidota</taxon>
        <taxon>Flavobacteriia</taxon>
        <taxon>Flavobacteriales</taxon>
        <taxon>Weeksellaceae</taxon>
        <taxon>Chryseobacterium group</taxon>
        <taxon>Chryseobacterium</taxon>
    </lineage>
</organism>
<dbReference type="InterPro" id="IPR011335">
    <property type="entry name" value="Restrct_endonuc-II-like"/>
</dbReference>
<gene>
    <name evidence="2" type="ORF">IEW27_07535</name>
    <name evidence="3" type="ORF">LNP80_00525</name>
</gene>
<protein>
    <submittedName>
        <fullName evidence="3">YqaJ viral recombinase family protein</fullName>
    </submittedName>
</protein>
<dbReference type="EMBL" id="JACXXP010000006">
    <property type="protein sequence ID" value="MBD3904442.1"/>
    <property type="molecule type" value="Genomic_DNA"/>
</dbReference>
<accession>A0A9Q3YPE7</accession>
<sequence length="248" mass="29083">MGAPVLQLTEEMNSEFQALNFEGLETLIEVKTEAQIKHEKWDKSRLTYFSGSEMERLCSYETKAELPDGAYSYISEKVYETVFGEKYKSDIFETEDILRGKKYELPAVSAVEKETNISFSYTGENQKFFKRGGFGATPDGLSKMYSLEIKCPNFANHNKYKRMKKGEDLKKFEKKYWFQVQSEMFVTKRDKAIFASFYVNEKNGYTDLFWIIVNKCDKTQDLIQNRVNMANVEKRRQVKTYKKPIIID</sequence>
<dbReference type="InterPro" id="IPR051703">
    <property type="entry name" value="NF-kappa-B_Signaling_Reg"/>
</dbReference>
<dbReference type="InterPro" id="IPR019080">
    <property type="entry name" value="YqaJ_viral_recombinase"/>
</dbReference>
<dbReference type="Proteomes" id="UP000603715">
    <property type="component" value="Unassembled WGS sequence"/>
</dbReference>
<evidence type="ECO:0000313" key="5">
    <source>
        <dbReference type="Proteomes" id="UP001107960"/>
    </source>
</evidence>
<dbReference type="RefSeq" id="WP_191178992.1">
    <property type="nucleotide sequence ID" value="NZ_JACXXP010000006.1"/>
</dbReference>
<evidence type="ECO:0000259" key="1">
    <source>
        <dbReference type="Pfam" id="PF09588"/>
    </source>
</evidence>
<reference evidence="4" key="2">
    <citation type="submission" date="2023-07" db="EMBL/GenBank/DDBJ databases">
        <title>Description of novel Chryseobacterium sp. strain C-2.</title>
        <authorList>
            <person name="Saticioglu I.B."/>
        </authorList>
    </citation>
    <scope>NUCLEOTIDE SEQUENCE [LARGE SCALE GENOMIC DNA]</scope>
    <source>
        <strain evidence="4">C-2</strain>
    </source>
</reference>
<dbReference type="Gene3D" id="3.90.320.10">
    <property type="match status" value="1"/>
</dbReference>
<name>A0A9Q3YPE7_9FLAO</name>
<feature type="domain" description="YqaJ viral recombinase" evidence="1">
    <location>
        <begin position="40"/>
        <end position="189"/>
    </location>
</feature>
<keyword evidence="4" id="KW-1185">Reference proteome</keyword>
<dbReference type="SUPFAM" id="SSF52980">
    <property type="entry name" value="Restriction endonuclease-like"/>
    <property type="match status" value="1"/>
</dbReference>
<dbReference type="AlphaFoldDB" id="A0A9Q3YPE7"/>
<reference evidence="2" key="3">
    <citation type="submission" date="2024-05" db="EMBL/GenBank/DDBJ databases">
        <title>Description of novel Chryseobacterium sp. strain C-2.</title>
        <authorList>
            <person name="Saticioglu I.B."/>
        </authorList>
    </citation>
    <scope>NUCLEOTIDE SEQUENCE</scope>
    <source>
        <strain evidence="2">C-2</strain>
    </source>
</reference>
<dbReference type="Pfam" id="PF09588">
    <property type="entry name" value="YqaJ"/>
    <property type="match status" value="1"/>
</dbReference>
<evidence type="ECO:0000313" key="3">
    <source>
        <dbReference type="EMBL" id="MCC9032739.1"/>
    </source>
</evidence>
<reference evidence="3" key="1">
    <citation type="submission" date="2021-11" db="EMBL/GenBank/DDBJ databases">
        <title>Description of novel Chryseobacterium species.</title>
        <authorList>
            <person name="Saticioglu I.B."/>
            <person name="Ay H."/>
            <person name="Altun S."/>
            <person name="Duman M."/>
        </authorList>
    </citation>
    <scope>NUCLEOTIDE SEQUENCE</scope>
    <source>
        <strain evidence="3">C-39</strain>
    </source>
</reference>
<comment type="caution">
    <text evidence="3">The sequence shown here is derived from an EMBL/GenBank/DDBJ whole genome shotgun (WGS) entry which is preliminary data.</text>
</comment>